<dbReference type="GO" id="GO:0005634">
    <property type="term" value="C:nucleus"/>
    <property type="evidence" value="ECO:0007669"/>
    <property type="project" value="UniProtKB-SubCell"/>
</dbReference>
<dbReference type="SUPFAM" id="SSF54171">
    <property type="entry name" value="DNA-binding domain"/>
    <property type="match status" value="1"/>
</dbReference>
<proteinExistence type="evidence at transcript level"/>
<dbReference type="InterPro" id="IPR001471">
    <property type="entry name" value="AP2/ERF_dom"/>
</dbReference>
<protein>
    <submittedName>
        <fullName evidence="8">Cold-responsive element-binding factor 3</fullName>
    </submittedName>
</protein>
<dbReference type="FunFam" id="3.30.730.10:FF:000001">
    <property type="entry name" value="Ethylene-responsive transcription factor 2"/>
    <property type="match status" value="1"/>
</dbReference>
<accession>A0A516EL76</accession>
<feature type="compositionally biased region" description="Basic and acidic residues" evidence="6">
    <location>
        <begin position="8"/>
        <end position="17"/>
    </location>
</feature>
<dbReference type="Gene3D" id="3.30.730.10">
    <property type="entry name" value="AP2/ERF domain"/>
    <property type="match status" value="1"/>
</dbReference>
<dbReference type="PANTHER" id="PTHR31190:SF445">
    <property type="entry name" value="ETHYLENE-RESPONSIVE TRANSCRIPTION FACTOR RAP2-6"/>
    <property type="match status" value="1"/>
</dbReference>
<dbReference type="EMBL" id="MK341691">
    <property type="protein sequence ID" value="QDO67061.1"/>
    <property type="molecule type" value="mRNA"/>
</dbReference>
<feature type="region of interest" description="Disordered" evidence="6">
    <location>
        <begin position="73"/>
        <end position="100"/>
    </location>
</feature>
<dbReference type="SMART" id="SM00380">
    <property type="entry name" value="AP2"/>
    <property type="match status" value="1"/>
</dbReference>
<dbReference type="GO" id="GO:0003677">
    <property type="term" value="F:DNA binding"/>
    <property type="evidence" value="ECO:0007669"/>
    <property type="project" value="UniProtKB-KW"/>
</dbReference>
<evidence type="ECO:0000256" key="3">
    <source>
        <dbReference type="ARBA" id="ARBA00023125"/>
    </source>
</evidence>
<evidence type="ECO:0000256" key="1">
    <source>
        <dbReference type="ARBA" id="ARBA00004123"/>
    </source>
</evidence>
<dbReference type="Pfam" id="PF00847">
    <property type="entry name" value="AP2"/>
    <property type="match status" value="1"/>
</dbReference>
<feature type="region of interest" description="Disordered" evidence="6">
    <location>
        <begin position="1"/>
        <end position="54"/>
    </location>
</feature>
<evidence type="ECO:0000313" key="8">
    <source>
        <dbReference type="EMBL" id="QDO67061.1"/>
    </source>
</evidence>
<keyword evidence="5" id="KW-0539">Nucleus</keyword>
<evidence type="ECO:0000256" key="6">
    <source>
        <dbReference type="SAM" id="MobiDB-lite"/>
    </source>
</evidence>
<keyword evidence="3" id="KW-0238">DNA-binding</keyword>
<feature type="compositionally biased region" description="Acidic residues" evidence="6">
    <location>
        <begin position="22"/>
        <end position="32"/>
    </location>
</feature>
<name>A0A516EL76_PHAAB</name>
<feature type="compositionally biased region" description="Low complexity" evidence="6">
    <location>
        <begin position="297"/>
        <end position="329"/>
    </location>
</feature>
<reference evidence="8" key="1">
    <citation type="submission" date="2018-12" db="EMBL/GenBank/DDBJ databases">
        <authorList>
            <person name="Hao P.A."/>
        </authorList>
    </citation>
    <scope>NUCLEOTIDE SEQUENCE</scope>
</reference>
<feature type="region of interest" description="Disordered" evidence="6">
    <location>
        <begin position="297"/>
        <end position="372"/>
    </location>
</feature>
<evidence type="ECO:0000256" key="2">
    <source>
        <dbReference type="ARBA" id="ARBA00023015"/>
    </source>
</evidence>
<feature type="region of interest" description="Disordered" evidence="6">
    <location>
        <begin position="145"/>
        <end position="170"/>
    </location>
</feature>
<dbReference type="AlphaFoldDB" id="A0A516EL76"/>
<sequence>MCITKVAKPSESDDIKRFFSAAEEEEEEEEETGPTAGTAATPPPGVGLLSGSAREREMSVMVSALTRVVTGNEPAAAAAPSSSSSFISPGGGGGGGGIKREREELMSPKSVRHYRGFFAGESSTSSAAPKQSRQSYLAIAQSPFSSTPATLQEPPTLPPDTEKEVHRRYRGVRQRPWGKWAAEIRDPHKAARVWLGTFETAEAAAKAYDEAALRFRGNKAKLNFPEAVQLQQPINVSPAIRLTESGPPARTTEPVWPSSLSQTMGMARDYVEYSRLLQGTGEYQGMPPTALLDQLMHSSSSMASTSHKEPSFGSHSVSSPPFSISSSYSAAAEAGRQMGVFWPPGGGTNTSPSSPSSSPPWNASAMDPPRSG</sequence>
<keyword evidence="2" id="KW-0805">Transcription regulation</keyword>
<dbReference type="PRINTS" id="PR00367">
    <property type="entry name" value="ETHRSPELEMNT"/>
</dbReference>
<evidence type="ECO:0000259" key="7">
    <source>
        <dbReference type="PROSITE" id="PS51032"/>
    </source>
</evidence>
<dbReference type="PANTHER" id="PTHR31190">
    <property type="entry name" value="DNA-BINDING DOMAIN"/>
    <property type="match status" value="1"/>
</dbReference>
<feature type="compositionally biased region" description="Low complexity" evidence="6">
    <location>
        <begin position="349"/>
        <end position="365"/>
    </location>
</feature>
<feature type="domain" description="AP2/ERF" evidence="7">
    <location>
        <begin position="168"/>
        <end position="225"/>
    </location>
</feature>
<gene>
    <name evidence="8" type="primary">CBF3</name>
</gene>
<evidence type="ECO:0000256" key="5">
    <source>
        <dbReference type="ARBA" id="ARBA00023242"/>
    </source>
</evidence>
<dbReference type="CDD" id="cd00018">
    <property type="entry name" value="AP2"/>
    <property type="match status" value="1"/>
</dbReference>
<comment type="subcellular location">
    <subcellularLocation>
        <location evidence="1">Nucleus</location>
    </subcellularLocation>
</comment>
<organism evidence="8">
    <name type="scientific">Phalaenopsis amabilis</name>
    <name type="common">Moon orchid</name>
    <name type="synonym">Epidendrum amabile</name>
    <dbReference type="NCBI Taxonomy" id="148545"/>
    <lineage>
        <taxon>Eukaryota</taxon>
        <taxon>Viridiplantae</taxon>
        <taxon>Streptophyta</taxon>
        <taxon>Embryophyta</taxon>
        <taxon>Tracheophyta</taxon>
        <taxon>Spermatophyta</taxon>
        <taxon>Magnoliopsida</taxon>
        <taxon>Liliopsida</taxon>
        <taxon>Asparagales</taxon>
        <taxon>Orchidaceae</taxon>
        <taxon>Epidendroideae</taxon>
        <taxon>Vandeae</taxon>
        <taxon>Aeridinae</taxon>
        <taxon>Phalaenopsis</taxon>
    </lineage>
</organism>
<dbReference type="GO" id="GO:0003700">
    <property type="term" value="F:DNA-binding transcription factor activity"/>
    <property type="evidence" value="ECO:0007669"/>
    <property type="project" value="InterPro"/>
</dbReference>
<keyword evidence="4" id="KW-0804">Transcription</keyword>
<dbReference type="InterPro" id="IPR036955">
    <property type="entry name" value="AP2/ERF_dom_sf"/>
</dbReference>
<dbReference type="PROSITE" id="PS51032">
    <property type="entry name" value="AP2_ERF"/>
    <property type="match status" value="1"/>
</dbReference>
<dbReference type="GO" id="GO:0009873">
    <property type="term" value="P:ethylene-activated signaling pathway"/>
    <property type="evidence" value="ECO:0007669"/>
    <property type="project" value="InterPro"/>
</dbReference>
<evidence type="ECO:0000256" key="4">
    <source>
        <dbReference type="ARBA" id="ARBA00023163"/>
    </source>
</evidence>
<dbReference type="InterPro" id="IPR016177">
    <property type="entry name" value="DNA-bd_dom_sf"/>
</dbReference>
<feature type="compositionally biased region" description="Low complexity" evidence="6">
    <location>
        <begin position="74"/>
        <end position="88"/>
    </location>
</feature>
<dbReference type="InterPro" id="IPR044808">
    <property type="entry name" value="ERF_plant"/>
</dbReference>